<proteinExistence type="predicted"/>
<keyword evidence="2" id="KW-1185">Reference proteome</keyword>
<organism evidence="1 2">
    <name type="scientific">Vibrio antiquarius (strain Ex25)</name>
    <dbReference type="NCBI Taxonomy" id="150340"/>
    <lineage>
        <taxon>Bacteria</taxon>
        <taxon>Pseudomonadati</taxon>
        <taxon>Pseudomonadota</taxon>
        <taxon>Gammaproteobacteria</taxon>
        <taxon>Vibrionales</taxon>
        <taxon>Vibrionaceae</taxon>
        <taxon>Vibrio</taxon>
        <taxon>Vibrio diabolicus subgroup</taxon>
    </lineage>
</organism>
<name>A0ACA6QMS9_VIBAE</name>
<sequence>MESVSFMVDLMLFWSSKIPENSSLIRDTWRFNQDYASDVD</sequence>
<accession>A0ACA6QMS9</accession>
<evidence type="ECO:0000313" key="2">
    <source>
        <dbReference type="Proteomes" id="UP000002571"/>
    </source>
</evidence>
<gene>
    <name evidence="1" type="ordered locus">VEA_003306</name>
</gene>
<dbReference type="EMBL" id="CP001805">
    <property type="protein sequence ID" value="ACY51466.1"/>
    <property type="molecule type" value="Genomic_DNA"/>
</dbReference>
<reference evidence="1" key="1">
    <citation type="submission" date="2009-10" db="EMBL/GenBank/DDBJ databases">
        <authorList>
            <consortium name="Los Alamos National Laboratory (LANL)"/>
            <consortium name="National Microbial Pathogen Data Resource (NMPDR)"/>
            <person name="Munk A.C."/>
            <person name="Tapia R."/>
            <person name="Green L."/>
            <person name="Rogers Y."/>
            <person name="Detter J.C."/>
            <person name="Bruce D."/>
            <person name="Brettin T.S."/>
            <person name="Colwell R."/>
            <person name="Huq A."/>
            <person name="Grim C.J."/>
            <person name="Hasan N.A."/>
            <person name="Vonstein V."/>
            <person name="Bartels D."/>
        </authorList>
    </citation>
    <scope>NUCLEOTIDE SEQUENCE</scope>
    <source>
        <strain evidence="1">EX25</strain>
    </source>
</reference>
<evidence type="ECO:0000313" key="1">
    <source>
        <dbReference type="EMBL" id="ACY51466.1"/>
    </source>
</evidence>
<protein>
    <submittedName>
        <fullName evidence="1">Uncharacterized protein</fullName>
    </submittedName>
</protein>
<dbReference type="Proteomes" id="UP000002571">
    <property type="component" value="Chromosome 1"/>
</dbReference>